<keyword evidence="3" id="KW-0378">Hydrolase</keyword>
<dbReference type="InterPro" id="IPR000064">
    <property type="entry name" value="NLP_P60_dom"/>
</dbReference>
<dbReference type="PROSITE" id="PS51935">
    <property type="entry name" value="NLPC_P60"/>
    <property type="match status" value="1"/>
</dbReference>
<keyword evidence="8" id="KW-1185">Reference proteome</keyword>
<evidence type="ECO:0000313" key="7">
    <source>
        <dbReference type="EMBL" id="UPT21494.1"/>
    </source>
</evidence>
<dbReference type="Gene3D" id="3.90.1720.10">
    <property type="entry name" value="endopeptidase domain like (from Nostoc punctiforme)"/>
    <property type="match status" value="1"/>
</dbReference>
<dbReference type="PANTHER" id="PTHR47053:SF1">
    <property type="entry name" value="MUREIN DD-ENDOPEPTIDASE MEPH-RELATED"/>
    <property type="match status" value="1"/>
</dbReference>
<organism evidence="7 8">
    <name type="scientific">Thermobifida alba</name>
    <name type="common">Thermomonospora alba</name>
    <dbReference type="NCBI Taxonomy" id="53522"/>
    <lineage>
        <taxon>Bacteria</taxon>
        <taxon>Bacillati</taxon>
        <taxon>Actinomycetota</taxon>
        <taxon>Actinomycetes</taxon>
        <taxon>Streptosporangiales</taxon>
        <taxon>Nocardiopsidaceae</taxon>
        <taxon>Thermobifida</taxon>
    </lineage>
</organism>
<sequence>MARSRSPQFRPASADDRGSSFVEVGAVTLVAAGIILAVAQSPIGETFHDSVREMVCLVEGPECGGETWTEVQRPEEPEEYVFTFPVGYYGGEVIGEGNARVAIEWALSKQGLPYVWGGTGPHGYDCSGLVQGAWRAAGVQIPRTTWQQQGALPPVSRDQLQPGDLIFFQTIPGPPPTHVGMYIGDGKMVHAGSPVNVTQVLGNPYWESRWVGAARVPQAAE</sequence>
<evidence type="ECO:0000256" key="2">
    <source>
        <dbReference type="ARBA" id="ARBA00022670"/>
    </source>
</evidence>
<dbReference type="InterPro" id="IPR038765">
    <property type="entry name" value="Papain-like_cys_pep_sf"/>
</dbReference>
<keyword evidence="2" id="KW-0645">Protease</keyword>
<evidence type="ECO:0000313" key="8">
    <source>
        <dbReference type="Proteomes" id="UP000832041"/>
    </source>
</evidence>
<dbReference type="Proteomes" id="UP000832041">
    <property type="component" value="Chromosome"/>
</dbReference>
<name>A0ABY4L1Z4_THEAE</name>
<dbReference type="RefSeq" id="WP_248589978.1">
    <property type="nucleotide sequence ID" value="NZ_BAABEB010000002.1"/>
</dbReference>
<keyword evidence="5" id="KW-0472">Membrane</keyword>
<dbReference type="PANTHER" id="PTHR47053">
    <property type="entry name" value="MUREIN DD-ENDOPEPTIDASE MEPH-RELATED"/>
    <property type="match status" value="1"/>
</dbReference>
<dbReference type="Pfam" id="PF00877">
    <property type="entry name" value="NLPC_P60"/>
    <property type="match status" value="1"/>
</dbReference>
<evidence type="ECO:0000256" key="1">
    <source>
        <dbReference type="ARBA" id="ARBA00007074"/>
    </source>
</evidence>
<dbReference type="SUPFAM" id="SSF54001">
    <property type="entry name" value="Cysteine proteinases"/>
    <property type="match status" value="1"/>
</dbReference>
<evidence type="ECO:0000256" key="4">
    <source>
        <dbReference type="ARBA" id="ARBA00022807"/>
    </source>
</evidence>
<reference evidence="7 8" key="1">
    <citation type="submission" date="2020-04" db="EMBL/GenBank/DDBJ databases">
        <title>Thermobifida alba genome sequencing and assembly.</title>
        <authorList>
            <person name="Luzics S."/>
            <person name="Horvath B."/>
            <person name="Nagy I."/>
            <person name="Toth A."/>
            <person name="Nagy I."/>
            <person name="Kukolya J."/>
        </authorList>
    </citation>
    <scope>NUCLEOTIDE SEQUENCE [LARGE SCALE GENOMIC DNA]</scope>
    <source>
        <strain evidence="7 8">DSM 43795</strain>
    </source>
</reference>
<protein>
    <submittedName>
        <fullName evidence="7">C40 family peptidase</fullName>
    </submittedName>
</protein>
<feature type="transmembrane region" description="Helical" evidence="5">
    <location>
        <begin position="21"/>
        <end position="39"/>
    </location>
</feature>
<keyword evidence="4" id="KW-0788">Thiol protease</keyword>
<keyword evidence="5" id="KW-0812">Transmembrane</keyword>
<proteinExistence type="inferred from homology"/>
<evidence type="ECO:0000256" key="3">
    <source>
        <dbReference type="ARBA" id="ARBA00022801"/>
    </source>
</evidence>
<keyword evidence="5" id="KW-1133">Transmembrane helix</keyword>
<gene>
    <name evidence="7" type="ORF">FOF52_11510</name>
</gene>
<comment type="similarity">
    <text evidence="1">Belongs to the peptidase C40 family.</text>
</comment>
<evidence type="ECO:0000259" key="6">
    <source>
        <dbReference type="PROSITE" id="PS51935"/>
    </source>
</evidence>
<accession>A0ABY4L1Z4</accession>
<dbReference type="EMBL" id="CP051627">
    <property type="protein sequence ID" value="UPT21494.1"/>
    <property type="molecule type" value="Genomic_DNA"/>
</dbReference>
<dbReference type="InterPro" id="IPR051202">
    <property type="entry name" value="Peptidase_C40"/>
</dbReference>
<evidence type="ECO:0000256" key="5">
    <source>
        <dbReference type="SAM" id="Phobius"/>
    </source>
</evidence>
<feature type="domain" description="NlpC/P60" evidence="6">
    <location>
        <begin position="96"/>
        <end position="217"/>
    </location>
</feature>